<sequence length="100" mass="11034">MSIFYRGFDVGEGIVMKGYAMGRSTVKFNVTVNLNSINVSTNSTNLVGDLNSGILKLNSEAKVKGELHNFILFFYKKKSADMNCVMNVNTTSKAIQILKC</sequence>
<organism evidence="1 2">
    <name type="scientific">Quillaja saponaria</name>
    <name type="common">Soap bark tree</name>
    <dbReference type="NCBI Taxonomy" id="32244"/>
    <lineage>
        <taxon>Eukaryota</taxon>
        <taxon>Viridiplantae</taxon>
        <taxon>Streptophyta</taxon>
        <taxon>Embryophyta</taxon>
        <taxon>Tracheophyta</taxon>
        <taxon>Spermatophyta</taxon>
        <taxon>Magnoliopsida</taxon>
        <taxon>eudicotyledons</taxon>
        <taxon>Gunneridae</taxon>
        <taxon>Pentapetalae</taxon>
        <taxon>rosids</taxon>
        <taxon>fabids</taxon>
        <taxon>Fabales</taxon>
        <taxon>Quillajaceae</taxon>
        <taxon>Quillaja</taxon>
    </lineage>
</organism>
<dbReference type="Proteomes" id="UP001163823">
    <property type="component" value="Chromosome 7"/>
</dbReference>
<accession>A0AAD7LPP2</accession>
<dbReference type="KEGG" id="qsa:O6P43_016601"/>
<dbReference type="AlphaFoldDB" id="A0AAD7LPP2"/>
<proteinExistence type="predicted"/>
<evidence type="ECO:0000313" key="2">
    <source>
        <dbReference type="Proteomes" id="UP001163823"/>
    </source>
</evidence>
<reference evidence="1" key="1">
    <citation type="journal article" date="2023" name="Science">
        <title>Elucidation of the pathway for biosynthesis of saponin adjuvants from the soapbark tree.</title>
        <authorList>
            <person name="Reed J."/>
            <person name="Orme A."/>
            <person name="El-Demerdash A."/>
            <person name="Owen C."/>
            <person name="Martin L.B.B."/>
            <person name="Misra R.C."/>
            <person name="Kikuchi S."/>
            <person name="Rejzek M."/>
            <person name="Martin A.C."/>
            <person name="Harkess A."/>
            <person name="Leebens-Mack J."/>
            <person name="Louveau T."/>
            <person name="Stephenson M.J."/>
            <person name="Osbourn A."/>
        </authorList>
    </citation>
    <scope>NUCLEOTIDE SEQUENCE</scope>
    <source>
        <strain evidence="1">S10</strain>
    </source>
</reference>
<comment type="caution">
    <text evidence="1">The sequence shown here is derived from an EMBL/GenBank/DDBJ whole genome shotgun (WGS) entry which is preliminary data.</text>
</comment>
<name>A0AAD7LPP2_QUISA</name>
<dbReference type="EMBL" id="JARAOO010000007">
    <property type="protein sequence ID" value="KAJ7961231.1"/>
    <property type="molecule type" value="Genomic_DNA"/>
</dbReference>
<evidence type="ECO:0000313" key="1">
    <source>
        <dbReference type="EMBL" id="KAJ7961231.1"/>
    </source>
</evidence>
<keyword evidence="2" id="KW-1185">Reference proteome</keyword>
<gene>
    <name evidence="1" type="ORF">O6P43_016601</name>
</gene>
<protein>
    <submittedName>
        <fullName evidence="1">Late embryogenesis abundant protein</fullName>
    </submittedName>
</protein>